<protein>
    <submittedName>
        <fullName evidence="3">tRNA 2-selenouridine(34) synthase MnmH</fullName>
    </submittedName>
</protein>
<dbReference type="SMART" id="SM00450">
    <property type="entry name" value="RHOD"/>
    <property type="match status" value="1"/>
</dbReference>
<dbReference type="KEGG" id="aft:BBF96_04470"/>
<dbReference type="Gene3D" id="3.40.50.300">
    <property type="entry name" value="P-loop containing nucleotide triphosphate hydrolases"/>
    <property type="match status" value="1"/>
</dbReference>
<dbReference type="PROSITE" id="PS50206">
    <property type="entry name" value="RHODANESE_3"/>
    <property type="match status" value="1"/>
</dbReference>
<dbReference type="NCBIfam" id="NF008750">
    <property type="entry name" value="PRK11784.1-2"/>
    <property type="match status" value="1"/>
</dbReference>
<evidence type="ECO:0000259" key="2">
    <source>
        <dbReference type="PROSITE" id="PS50206"/>
    </source>
</evidence>
<proteinExistence type="predicted"/>
<dbReference type="SUPFAM" id="SSF52821">
    <property type="entry name" value="Rhodanese/Cell cycle control phosphatase"/>
    <property type="match status" value="1"/>
</dbReference>
<dbReference type="Gene3D" id="3.40.250.10">
    <property type="entry name" value="Rhodanese-like domain"/>
    <property type="match status" value="1"/>
</dbReference>
<dbReference type="AlphaFoldDB" id="A0A3Q9HPM9"/>
<keyword evidence="4" id="KW-1185">Reference proteome</keyword>
<evidence type="ECO:0000313" key="3">
    <source>
        <dbReference type="EMBL" id="AZR72710.1"/>
    </source>
</evidence>
<name>A0A3Q9HPM9_9FIRM</name>
<dbReference type="EMBL" id="CP016379">
    <property type="protein sequence ID" value="AZR72710.1"/>
    <property type="molecule type" value="Genomic_DNA"/>
</dbReference>
<sequence length="356" mass="40712">MMKDIKVEEALKLKNPIFIDVRSPGEFAEGTIPGAVNIPLFSDEERAEIGTIYKNIGPKKAREQGLEYVSPKLPDLVKTIEKAAADGIPIIFCWRGGERSKSIGTILDLMKLPVYRLEGGYKAYRRYILDQFANYHFPPQAVVLHGYTGVGKTEILHRLAEIGHPVLDLEGLAGHRGSVFGSIGIKNVRNQKHFDALLYNRLEELKDESYILMEAESKRIGRVHMPDFLVEKKKNGIPILITASLEVRVERIIEEYVTEKINKEFLDLCYSSLKAIEKRLIKRIGKAGFVELEEALFKGDLKFVVRVLLTEYYDPLYKYSQDKYDQFVLVVDADDLQKAVNEIDKFLKEKYPKKRS</sequence>
<dbReference type="InterPro" id="IPR036873">
    <property type="entry name" value="Rhodanese-like_dom_sf"/>
</dbReference>
<dbReference type="Proteomes" id="UP000267250">
    <property type="component" value="Chromosome"/>
</dbReference>
<reference evidence="3 4" key="1">
    <citation type="submission" date="2016-07" db="EMBL/GenBank/DDBJ databases">
        <title>Genome and transcriptome analysis of iron-reducing fermentative bacteria Anoxybacter fermentans.</title>
        <authorList>
            <person name="Zeng X."/>
            <person name="Shao Z."/>
        </authorList>
    </citation>
    <scope>NUCLEOTIDE SEQUENCE [LARGE SCALE GENOMIC DNA]</scope>
    <source>
        <strain evidence="3 4">DY22613</strain>
    </source>
</reference>
<organism evidence="3 4">
    <name type="scientific">Anoxybacter fermentans</name>
    <dbReference type="NCBI Taxonomy" id="1323375"/>
    <lineage>
        <taxon>Bacteria</taxon>
        <taxon>Bacillati</taxon>
        <taxon>Bacillota</taxon>
        <taxon>Clostridia</taxon>
        <taxon>Halanaerobiales</taxon>
        <taxon>Anoxybacter</taxon>
    </lineage>
</organism>
<dbReference type="Pfam" id="PF00581">
    <property type="entry name" value="Rhodanese"/>
    <property type="match status" value="1"/>
</dbReference>
<keyword evidence="1" id="KW-0711">Selenium</keyword>
<dbReference type="GO" id="GO:0002098">
    <property type="term" value="P:tRNA wobble uridine modification"/>
    <property type="evidence" value="ECO:0007669"/>
    <property type="project" value="InterPro"/>
</dbReference>
<dbReference type="InterPro" id="IPR001763">
    <property type="entry name" value="Rhodanese-like_dom"/>
</dbReference>
<dbReference type="PANTHER" id="PTHR30401">
    <property type="entry name" value="TRNA 2-SELENOURIDINE SYNTHASE"/>
    <property type="match status" value="1"/>
</dbReference>
<dbReference type="SUPFAM" id="SSF52540">
    <property type="entry name" value="P-loop containing nucleoside triphosphate hydrolases"/>
    <property type="match status" value="1"/>
</dbReference>
<dbReference type="InterPro" id="IPR058840">
    <property type="entry name" value="AAA_SelU"/>
</dbReference>
<evidence type="ECO:0000313" key="4">
    <source>
        <dbReference type="Proteomes" id="UP000267250"/>
    </source>
</evidence>
<dbReference type="InterPro" id="IPR027417">
    <property type="entry name" value="P-loop_NTPase"/>
</dbReference>
<dbReference type="GO" id="GO:0043828">
    <property type="term" value="F:tRNA 2-selenouridine synthase activity"/>
    <property type="evidence" value="ECO:0007669"/>
    <property type="project" value="InterPro"/>
</dbReference>
<dbReference type="PANTHER" id="PTHR30401:SF0">
    <property type="entry name" value="TRNA 2-SELENOURIDINE SYNTHASE"/>
    <property type="match status" value="1"/>
</dbReference>
<dbReference type="InterPro" id="IPR017582">
    <property type="entry name" value="SelU"/>
</dbReference>
<dbReference type="NCBIfam" id="TIGR03167">
    <property type="entry name" value="tRNA_sel_U_synt"/>
    <property type="match status" value="1"/>
</dbReference>
<feature type="domain" description="Rhodanese" evidence="2">
    <location>
        <begin position="12"/>
        <end position="133"/>
    </location>
</feature>
<gene>
    <name evidence="3" type="ORF">BBF96_04470</name>
</gene>
<evidence type="ECO:0000256" key="1">
    <source>
        <dbReference type="ARBA" id="ARBA00023266"/>
    </source>
</evidence>
<dbReference type="Pfam" id="PF26341">
    <property type="entry name" value="AAA_SelU"/>
    <property type="match status" value="1"/>
</dbReference>
<accession>A0A3Q9HPM9</accession>